<keyword evidence="2" id="KW-1185">Reference proteome</keyword>
<dbReference type="OrthoDB" id="671944at2"/>
<name>A0A3E1Y4W0_9BACT</name>
<comment type="caution">
    <text evidence="1">The sequence shown here is derived from an EMBL/GenBank/DDBJ whole genome shotgun (WGS) entry which is preliminary data.</text>
</comment>
<dbReference type="RefSeq" id="WP_116977863.1">
    <property type="nucleotide sequence ID" value="NZ_QPMM01000012.1"/>
</dbReference>
<proteinExistence type="predicted"/>
<organism evidence="1 2">
    <name type="scientific">Chitinophaga silvatica</name>
    <dbReference type="NCBI Taxonomy" id="2282649"/>
    <lineage>
        <taxon>Bacteria</taxon>
        <taxon>Pseudomonadati</taxon>
        <taxon>Bacteroidota</taxon>
        <taxon>Chitinophagia</taxon>
        <taxon>Chitinophagales</taxon>
        <taxon>Chitinophagaceae</taxon>
        <taxon>Chitinophaga</taxon>
    </lineage>
</organism>
<evidence type="ECO:0000313" key="2">
    <source>
        <dbReference type="Proteomes" id="UP000260644"/>
    </source>
</evidence>
<gene>
    <name evidence="1" type="ORF">DVR12_21465</name>
</gene>
<sequence length="127" mass="14615">MSNLFSDKRSDLRKEDQVVECSAWIRILQTLRADNDLLIRRLADAVSKSVDRAFIEEAEAFQIGMLSRETAIVLLRHEIKEQLGWLEDSVTEMAPHDHLVMKKEVEDMVADYEKMKSSFLVFVTGVS</sequence>
<reference evidence="1 2" key="1">
    <citation type="submission" date="2018-07" db="EMBL/GenBank/DDBJ databases">
        <title>Chitinophaga K2CV101002-2 sp. nov., isolated from a monsoon evergreen broad-leaved forest soil.</title>
        <authorList>
            <person name="Lv Y."/>
        </authorList>
    </citation>
    <scope>NUCLEOTIDE SEQUENCE [LARGE SCALE GENOMIC DNA]</scope>
    <source>
        <strain evidence="1 2">GDMCC 1.1288</strain>
    </source>
</reference>
<dbReference type="AlphaFoldDB" id="A0A3E1Y4W0"/>
<dbReference type="Proteomes" id="UP000260644">
    <property type="component" value="Unassembled WGS sequence"/>
</dbReference>
<evidence type="ECO:0000313" key="1">
    <source>
        <dbReference type="EMBL" id="RFS19676.1"/>
    </source>
</evidence>
<protein>
    <submittedName>
        <fullName evidence="1">Uncharacterized protein</fullName>
    </submittedName>
</protein>
<accession>A0A3E1Y4W0</accession>
<dbReference type="EMBL" id="QPMM01000012">
    <property type="protein sequence ID" value="RFS19676.1"/>
    <property type="molecule type" value="Genomic_DNA"/>
</dbReference>